<feature type="domain" description="NAD-dependent epimerase/dehydratase" evidence="1">
    <location>
        <begin position="5"/>
        <end position="219"/>
    </location>
</feature>
<accession>A0A1G2CIB2</accession>
<dbReference type="PANTHER" id="PTHR43245">
    <property type="entry name" value="BIFUNCTIONAL POLYMYXIN RESISTANCE PROTEIN ARNA"/>
    <property type="match status" value="1"/>
</dbReference>
<dbReference type="InterPro" id="IPR036291">
    <property type="entry name" value="NAD(P)-bd_dom_sf"/>
</dbReference>
<dbReference type="EMBL" id="MHLA01000007">
    <property type="protein sequence ID" value="OGZ00148.1"/>
    <property type="molecule type" value="Genomic_DNA"/>
</dbReference>
<dbReference type="InterPro" id="IPR001509">
    <property type="entry name" value="Epimerase_deHydtase"/>
</dbReference>
<protein>
    <recommendedName>
        <fullName evidence="1">NAD-dependent epimerase/dehydratase domain-containing protein</fullName>
    </recommendedName>
</protein>
<dbReference type="Pfam" id="PF01370">
    <property type="entry name" value="Epimerase"/>
    <property type="match status" value="1"/>
</dbReference>
<name>A0A1G2CIB2_9BACT</name>
<dbReference type="InterPro" id="IPR050177">
    <property type="entry name" value="Lipid_A_modif_metabolic_enz"/>
</dbReference>
<dbReference type="Gene3D" id="3.90.25.10">
    <property type="entry name" value="UDP-galactose 4-epimerase, domain 1"/>
    <property type="match status" value="1"/>
</dbReference>
<dbReference type="SUPFAM" id="SSF51735">
    <property type="entry name" value="NAD(P)-binding Rossmann-fold domains"/>
    <property type="match status" value="1"/>
</dbReference>
<dbReference type="STRING" id="1798650.A2945_00450"/>
<sequence length="305" mass="34347">MPKKVLITGVSGFVGSNLARRFLEKKYAVIGLDPMREGRRSKAPEGVELHAVDIRTKEMYPLFEGVDVVFHLAAKNDLITCQEDPVETMSVNVHGTANVFEASKRAGVEKVIFSSSSAVEEGEERLRGFYAISKATCERIAEGYRAAFGLNYVLLRYFNLYGPGQDYTRSHPPVMSAFMVKVLKNEQPTLYEGYETNKRDFIYTDDIQDFHVLCVEDDRVNNKLFRLGTGNSTSMKEVWEAVKKVTGSKLEPVVRPRLQNDTPTATLADVTEAAKLGWKAKTSLEDGLRAQWEWMKGEFKKGNIK</sequence>
<dbReference type="AlphaFoldDB" id="A0A1G2CIB2"/>
<comment type="caution">
    <text evidence="2">The sequence shown here is derived from an EMBL/GenBank/DDBJ whole genome shotgun (WGS) entry which is preliminary data.</text>
</comment>
<dbReference type="Proteomes" id="UP000178880">
    <property type="component" value="Unassembled WGS sequence"/>
</dbReference>
<proteinExistence type="predicted"/>
<evidence type="ECO:0000313" key="2">
    <source>
        <dbReference type="EMBL" id="OGZ00148.1"/>
    </source>
</evidence>
<dbReference type="PANTHER" id="PTHR43245:SF13">
    <property type="entry name" value="UDP-D-APIOSE_UDP-D-XYLOSE SYNTHASE 2"/>
    <property type="match status" value="1"/>
</dbReference>
<organism evidence="2 3">
    <name type="scientific">Candidatus Liptonbacteria bacterium RIFCSPLOWO2_01_FULL_52_25</name>
    <dbReference type="NCBI Taxonomy" id="1798650"/>
    <lineage>
        <taxon>Bacteria</taxon>
        <taxon>Candidatus Liptoniibacteriota</taxon>
    </lineage>
</organism>
<evidence type="ECO:0000313" key="3">
    <source>
        <dbReference type="Proteomes" id="UP000178880"/>
    </source>
</evidence>
<evidence type="ECO:0000259" key="1">
    <source>
        <dbReference type="Pfam" id="PF01370"/>
    </source>
</evidence>
<dbReference type="Gene3D" id="3.40.50.720">
    <property type="entry name" value="NAD(P)-binding Rossmann-like Domain"/>
    <property type="match status" value="1"/>
</dbReference>
<gene>
    <name evidence="2" type="ORF">A2945_00450</name>
</gene>
<reference evidence="2 3" key="1">
    <citation type="journal article" date="2016" name="Nat. Commun.">
        <title>Thousands of microbial genomes shed light on interconnected biogeochemical processes in an aquifer system.</title>
        <authorList>
            <person name="Anantharaman K."/>
            <person name="Brown C.T."/>
            <person name="Hug L.A."/>
            <person name="Sharon I."/>
            <person name="Castelle C.J."/>
            <person name="Probst A.J."/>
            <person name="Thomas B.C."/>
            <person name="Singh A."/>
            <person name="Wilkins M.J."/>
            <person name="Karaoz U."/>
            <person name="Brodie E.L."/>
            <person name="Williams K.H."/>
            <person name="Hubbard S.S."/>
            <person name="Banfield J.F."/>
        </authorList>
    </citation>
    <scope>NUCLEOTIDE SEQUENCE [LARGE SCALE GENOMIC DNA]</scope>
</reference>